<evidence type="ECO:0000313" key="3">
    <source>
        <dbReference type="EMBL" id="TIC58434.1"/>
    </source>
</evidence>
<evidence type="ECO:0000313" key="1">
    <source>
        <dbReference type="EMBL" id="TIB95599.1"/>
    </source>
</evidence>
<comment type="caution">
    <text evidence="1">The sequence shown here is derived from an EMBL/GenBank/DDBJ whole genome shotgun (WGS) entry which is preliminary data.</text>
</comment>
<dbReference type="AlphaFoldDB" id="A0A4V6TR35"/>
<evidence type="ECO:0008006" key="7">
    <source>
        <dbReference type="Google" id="ProtNLM"/>
    </source>
</evidence>
<reference evidence="4 5" key="1">
    <citation type="submission" date="2019-03" db="EMBL/GenBank/DDBJ databases">
        <title>Sequencing 25 genomes of Wallemia mellicola.</title>
        <authorList>
            <person name="Gostincar C."/>
        </authorList>
    </citation>
    <scope>NUCLEOTIDE SEQUENCE [LARGE SCALE GENOMIC DNA]</scope>
    <source>
        <strain evidence="1 6">EXF-1262</strain>
        <strain evidence="3 4">EXF-1277</strain>
        <strain evidence="2 5">EXF-8738</strain>
    </source>
</reference>
<organism evidence="1 6">
    <name type="scientific">Wallemia mellicola</name>
    <dbReference type="NCBI Taxonomy" id="1708541"/>
    <lineage>
        <taxon>Eukaryota</taxon>
        <taxon>Fungi</taxon>
        <taxon>Dikarya</taxon>
        <taxon>Basidiomycota</taxon>
        <taxon>Wallemiomycotina</taxon>
        <taxon>Wallemiomycetes</taxon>
        <taxon>Wallemiales</taxon>
        <taxon>Wallemiaceae</taxon>
        <taxon>Wallemia</taxon>
    </lineage>
</organism>
<dbReference type="Gene3D" id="3.40.50.720">
    <property type="entry name" value="NAD(P)-binding Rossmann-like Domain"/>
    <property type="match status" value="1"/>
</dbReference>
<sequence length="97" mass="10949">MNSLARTLANEEKDITTIAIRPGVVDTSMQQFIRDNGNNAMLSEEYKKFISLHSEKKLLSPDQPAKVFSNLSVVKLSGQHSGAFLSWDSNEFEEFRN</sequence>
<protein>
    <recommendedName>
        <fullName evidence="7">NAD(P)-binding protein</fullName>
    </recommendedName>
</protein>
<dbReference type="Proteomes" id="UP000305647">
    <property type="component" value="Unassembled WGS sequence"/>
</dbReference>
<gene>
    <name evidence="3" type="ORF">E3Q03_04257</name>
    <name evidence="2" type="ORF">E3Q10_04248</name>
    <name evidence="1" type="ORF">E3Q17_04229</name>
</gene>
<evidence type="ECO:0000313" key="5">
    <source>
        <dbReference type="Proteomes" id="UP000305647"/>
    </source>
</evidence>
<dbReference type="EMBL" id="SPRV01000088">
    <property type="protein sequence ID" value="TIC58434.1"/>
    <property type="molecule type" value="Genomic_DNA"/>
</dbReference>
<dbReference type="InterPro" id="IPR036291">
    <property type="entry name" value="NAD(P)-bd_dom_sf"/>
</dbReference>
<dbReference type="EMBL" id="SPRH01000087">
    <property type="protein sequence ID" value="TIB95599.1"/>
    <property type="molecule type" value="Genomic_DNA"/>
</dbReference>
<name>A0A4V6TR35_9BASI</name>
<accession>A0A4V6TR35</accession>
<evidence type="ECO:0000313" key="6">
    <source>
        <dbReference type="Proteomes" id="UP000307169"/>
    </source>
</evidence>
<proteinExistence type="predicted"/>
<dbReference type="EMBL" id="SPRO01000083">
    <property type="protein sequence ID" value="TIC23812.1"/>
    <property type="molecule type" value="Genomic_DNA"/>
</dbReference>
<evidence type="ECO:0000313" key="4">
    <source>
        <dbReference type="Proteomes" id="UP000305362"/>
    </source>
</evidence>
<dbReference type="OrthoDB" id="9876299at2759"/>
<dbReference type="Proteomes" id="UP000305362">
    <property type="component" value="Unassembled WGS sequence"/>
</dbReference>
<evidence type="ECO:0000313" key="2">
    <source>
        <dbReference type="EMBL" id="TIC23812.1"/>
    </source>
</evidence>
<dbReference type="Proteomes" id="UP000307169">
    <property type="component" value="Unassembled WGS sequence"/>
</dbReference>
<dbReference type="SUPFAM" id="SSF51735">
    <property type="entry name" value="NAD(P)-binding Rossmann-fold domains"/>
    <property type="match status" value="1"/>
</dbReference>